<dbReference type="Gene3D" id="1.10.390.10">
    <property type="entry name" value="Neutral Protease Domain 2"/>
    <property type="match status" value="1"/>
</dbReference>
<dbReference type="InterPro" id="IPR013856">
    <property type="entry name" value="Peptidase_M4_domain"/>
</dbReference>
<organism evidence="11 12">
    <name type="scientific">Kriegella aquimaris</name>
    <dbReference type="NCBI Taxonomy" id="192904"/>
    <lineage>
        <taxon>Bacteria</taxon>
        <taxon>Pseudomonadati</taxon>
        <taxon>Bacteroidota</taxon>
        <taxon>Flavobacteriia</taxon>
        <taxon>Flavobacteriales</taxon>
        <taxon>Flavobacteriaceae</taxon>
        <taxon>Kriegella</taxon>
    </lineage>
</organism>
<protein>
    <recommendedName>
        <fullName evidence="8">Neutral metalloproteinase</fullName>
        <ecNumber evidence="8">3.4.24.-</ecNumber>
    </recommendedName>
</protein>
<evidence type="ECO:0000259" key="10">
    <source>
        <dbReference type="Pfam" id="PF02868"/>
    </source>
</evidence>
<dbReference type="EC" id="3.4.24.-" evidence="8"/>
<keyword evidence="8" id="KW-0964">Secreted</keyword>
<evidence type="ECO:0000256" key="6">
    <source>
        <dbReference type="ARBA" id="ARBA00023049"/>
    </source>
</evidence>
<dbReference type="Gene3D" id="3.10.170.10">
    <property type="match status" value="1"/>
</dbReference>
<evidence type="ECO:0000256" key="5">
    <source>
        <dbReference type="ARBA" id="ARBA00022833"/>
    </source>
</evidence>
<evidence type="ECO:0000313" key="11">
    <source>
        <dbReference type="EMBL" id="SDL27857.1"/>
    </source>
</evidence>
<sequence length="338" mass="37726">MCSKHQCYIVPPFILEELAKRGNIACKKALNDTQRINQKRKTTLNNLLQRSVADGNGDRLVFDSENQYEQRQSLIRKEGDDIVVDTVVNEAYDTSGFVRKYFRETFGLNSMDGNGMDIISNVHYGIDYNNAYWDGDEMTYGDGDGLEFTNFASAIDVVAHELMHGVTQFLANLEYVSQSGALNEHFSDVFATIIKQKYLKQSISEADWLIGDTVVTDNFPGVGIRSMMSPGTANDFDSQPDHMDNYYSGSQDNQGVHINSGIPNKAFYLCCLEIGIDDCALIWFETLSALWRTAQFNDVLEIMLEVTSKLSEIGRVSERATEAVTKSFAAVGLKGVSV</sequence>
<comment type="subcellular location">
    <subcellularLocation>
        <location evidence="8">Secreted</location>
    </subcellularLocation>
</comment>
<dbReference type="GO" id="GO:0046872">
    <property type="term" value="F:metal ion binding"/>
    <property type="evidence" value="ECO:0007669"/>
    <property type="project" value="UniProtKB-UniRule"/>
</dbReference>
<dbReference type="InterPro" id="IPR001570">
    <property type="entry name" value="Peptidase_M4_C_domain"/>
</dbReference>
<dbReference type="InterPro" id="IPR023612">
    <property type="entry name" value="Peptidase_M4"/>
</dbReference>
<evidence type="ECO:0000256" key="2">
    <source>
        <dbReference type="ARBA" id="ARBA00022670"/>
    </source>
</evidence>
<keyword evidence="6 8" id="KW-0482">Metalloprotease</keyword>
<comment type="function">
    <text evidence="8">Extracellular zinc metalloprotease.</text>
</comment>
<dbReference type="PANTHER" id="PTHR43579:SF1">
    <property type="entry name" value="NEUTRAL METALLOPROTEINASE"/>
    <property type="match status" value="1"/>
</dbReference>
<proteinExistence type="inferred from homology"/>
<evidence type="ECO:0000259" key="9">
    <source>
        <dbReference type="Pfam" id="PF01447"/>
    </source>
</evidence>
<evidence type="ECO:0000313" key="12">
    <source>
        <dbReference type="Proteomes" id="UP000199440"/>
    </source>
</evidence>
<dbReference type="PANTHER" id="PTHR43579">
    <property type="match status" value="1"/>
</dbReference>
<dbReference type="InterPro" id="IPR052759">
    <property type="entry name" value="Metalloprotease_M4"/>
</dbReference>
<dbReference type="PRINTS" id="PR00730">
    <property type="entry name" value="THERMOLYSIN"/>
</dbReference>
<dbReference type="AlphaFoldDB" id="A0A1G9IRR9"/>
<evidence type="ECO:0000256" key="4">
    <source>
        <dbReference type="ARBA" id="ARBA00022801"/>
    </source>
</evidence>
<dbReference type="STRING" id="192904.SAMN04488514_101250"/>
<feature type="active site" description="Proton donor" evidence="7">
    <location>
        <position position="257"/>
    </location>
</feature>
<accession>A0A1G9IRR9</accession>
<reference evidence="11 12" key="1">
    <citation type="submission" date="2016-10" db="EMBL/GenBank/DDBJ databases">
        <authorList>
            <person name="de Groot N.N."/>
        </authorList>
    </citation>
    <scope>NUCLEOTIDE SEQUENCE [LARGE SCALE GENOMIC DNA]</scope>
    <source>
        <strain evidence="11 12">DSM 19886</strain>
    </source>
</reference>
<feature type="domain" description="Peptidase M4 C-terminal" evidence="10">
    <location>
        <begin position="171"/>
        <end position="332"/>
    </location>
</feature>
<keyword evidence="5 8" id="KW-0862">Zinc</keyword>
<dbReference type="GO" id="GO:0006508">
    <property type="term" value="P:proteolysis"/>
    <property type="evidence" value="ECO:0007669"/>
    <property type="project" value="UniProtKB-KW"/>
</dbReference>
<evidence type="ECO:0000256" key="3">
    <source>
        <dbReference type="ARBA" id="ARBA00022723"/>
    </source>
</evidence>
<dbReference type="Proteomes" id="UP000199440">
    <property type="component" value="Unassembled WGS sequence"/>
</dbReference>
<feature type="domain" description="Peptidase M4" evidence="9">
    <location>
        <begin position="30"/>
        <end position="168"/>
    </location>
</feature>
<dbReference type="GO" id="GO:0005576">
    <property type="term" value="C:extracellular region"/>
    <property type="evidence" value="ECO:0007669"/>
    <property type="project" value="UniProtKB-SubCell"/>
</dbReference>
<dbReference type="Pfam" id="PF01447">
    <property type="entry name" value="Peptidase_M4"/>
    <property type="match status" value="1"/>
</dbReference>
<comment type="cofactor">
    <cofactor evidence="8">
        <name>Zn(2+)</name>
        <dbReference type="ChEBI" id="CHEBI:29105"/>
    </cofactor>
</comment>
<keyword evidence="4 8" id="KW-0378">Hydrolase</keyword>
<dbReference type="SUPFAM" id="SSF55486">
    <property type="entry name" value="Metalloproteases ('zincins'), catalytic domain"/>
    <property type="match status" value="1"/>
</dbReference>
<dbReference type="EMBL" id="FNGV01000001">
    <property type="protein sequence ID" value="SDL27857.1"/>
    <property type="molecule type" value="Genomic_DNA"/>
</dbReference>
<evidence type="ECO:0000256" key="7">
    <source>
        <dbReference type="PIRSR" id="PIRSR623612-1"/>
    </source>
</evidence>
<keyword evidence="12" id="KW-1185">Reference proteome</keyword>
<gene>
    <name evidence="11" type="ORF">SAMN04488514_101250</name>
</gene>
<dbReference type="Pfam" id="PF02868">
    <property type="entry name" value="Peptidase_M4_C"/>
    <property type="match status" value="1"/>
</dbReference>
<feature type="active site" evidence="7">
    <location>
        <position position="161"/>
    </location>
</feature>
<evidence type="ECO:0000256" key="1">
    <source>
        <dbReference type="ARBA" id="ARBA00009388"/>
    </source>
</evidence>
<dbReference type="RefSeq" id="WP_089884478.1">
    <property type="nucleotide sequence ID" value="NZ_FNGV01000001.1"/>
</dbReference>
<keyword evidence="2 8" id="KW-0645">Protease</keyword>
<dbReference type="GO" id="GO:0004222">
    <property type="term" value="F:metalloendopeptidase activity"/>
    <property type="evidence" value="ECO:0007669"/>
    <property type="project" value="UniProtKB-UniRule"/>
</dbReference>
<dbReference type="InterPro" id="IPR027268">
    <property type="entry name" value="Peptidase_M4/M1_CTD_sf"/>
</dbReference>
<evidence type="ECO:0000256" key="8">
    <source>
        <dbReference type="RuleBase" id="RU366073"/>
    </source>
</evidence>
<comment type="similarity">
    <text evidence="1 8">Belongs to the peptidase M4 family.</text>
</comment>
<dbReference type="OrthoDB" id="9792152at2"/>
<name>A0A1G9IRR9_9FLAO</name>
<keyword evidence="3" id="KW-0479">Metal-binding</keyword>
<dbReference type="CDD" id="cd09597">
    <property type="entry name" value="M4_TLP"/>
    <property type="match status" value="1"/>
</dbReference>